<dbReference type="InterPro" id="IPR050109">
    <property type="entry name" value="HTH-type_TetR-like_transc_reg"/>
</dbReference>
<keyword evidence="1" id="KW-0805">Transcription regulation</keyword>
<keyword evidence="2 4" id="KW-0238">DNA-binding</keyword>
<feature type="DNA-binding region" description="H-T-H motif" evidence="4">
    <location>
        <begin position="35"/>
        <end position="54"/>
    </location>
</feature>
<accession>A0A1G4U0D6</accession>
<sequence length="224" mass="23331">MDQDKPRPARPKQTTRARILDAAERLLGQGDADFSMRELAEEAGVSFATPFNQFGSKAGIMLALSERRIDAMRERLARAVLPATAIERVLVAVDIATGVMLSAPAVNRAVMAAVSAPNDPPGNVAGRSGAWWAEALSAGAGLPEATRDLAIAALPLQMAFAFRGVLSFWTAGELSDAALTRQARAAVATLLLGFSGPDERAGLLKLIGAEGVRAAAEAAGLADR</sequence>
<dbReference type="GO" id="GO:0000976">
    <property type="term" value="F:transcription cis-regulatory region binding"/>
    <property type="evidence" value="ECO:0007669"/>
    <property type="project" value="TreeGrafter"/>
</dbReference>
<dbReference type="GO" id="GO:0003700">
    <property type="term" value="F:DNA-binding transcription factor activity"/>
    <property type="evidence" value="ECO:0007669"/>
    <property type="project" value="TreeGrafter"/>
</dbReference>
<dbReference type="PANTHER" id="PTHR30055">
    <property type="entry name" value="HTH-TYPE TRANSCRIPTIONAL REGULATOR RUTR"/>
    <property type="match status" value="1"/>
</dbReference>
<name>A0A1G4U0D6_9HYPH</name>
<protein>
    <submittedName>
        <fullName evidence="6">Transcriptional regulator, TetR family</fullName>
    </submittedName>
</protein>
<evidence type="ECO:0000256" key="4">
    <source>
        <dbReference type="PROSITE-ProRule" id="PRU00335"/>
    </source>
</evidence>
<evidence type="ECO:0000313" key="6">
    <source>
        <dbReference type="EMBL" id="SCW86289.1"/>
    </source>
</evidence>
<evidence type="ECO:0000259" key="5">
    <source>
        <dbReference type="PROSITE" id="PS50977"/>
    </source>
</evidence>
<feature type="domain" description="HTH tetR-type" evidence="5">
    <location>
        <begin position="13"/>
        <end position="72"/>
    </location>
</feature>
<dbReference type="STRING" id="177413.SAMN05660859_3280"/>
<evidence type="ECO:0000256" key="2">
    <source>
        <dbReference type="ARBA" id="ARBA00023125"/>
    </source>
</evidence>
<dbReference type="InterPro" id="IPR009057">
    <property type="entry name" value="Homeodomain-like_sf"/>
</dbReference>
<gene>
    <name evidence="6" type="ORF">SAMN05660859_3280</name>
</gene>
<dbReference type="PROSITE" id="PS50977">
    <property type="entry name" value="HTH_TETR_2"/>
    <property type="match status" value="1"/>
</dbReference>
<evidence type="ECO:0000313" key="7">
    <source>
        <dbReference type="Proteomes" id="UP000198889"/>
    </source>
</evidence>
<dbReference type="RefSeq" id="WP_091441709.1">
    <property type="nucleotide sequence ID" value="NZ_FMTP01000005.1"/>
</dbReference>
<evidence type="ECO:0000256" key="1">
    <source>
        <dbReference type="ARBA" id="ARBA00023015"/>
    </source>
</evidence>
<dbReference type="InterPro" id="IPR001647">
    <property type="entry name" value="HTH_TetR"/>
</dbReference>
<keyword evidence="3" id="KW-0804">Transcription</keyword>
<dbReference type="Gene3D" id="1.10.357.10">
    <property type="entry name" value="Tetracycline Repressor, domain 2"/>
    <property type="match status" value="1"/>
</dbReference>
<proteinExistence type="predicted"/>
<evidence type="ECO:0000256" key="3">
    <source>
        <dbReference type="ARBA" id="ARBA00023163"/>
    </source>
</evidence>
<dbReference type="SUPFAM" id="SSF46689">
    <property type="entry name" value="Homeodomain-like"/>
    <property type="match status" value="1"/>
</dbReference>
<dbReference type="AlphaFoldDB" id="A0A1G4U0D6"/>
<dbReference type="EMBL" id="FMTP01000005">
    <property type="protein sequence ID" value="SCW86289.1"/>
    <property type="molecule type" value="Genomic_DNA"/>
</dbReference>
<dbReference type="Pfam" id="PF00440">
    <property type="entry name" value="TetR_N"/>
    <property type="match status" value="1"/>
</dbReference>
<keyword evidence="7" id="KW-1185">Reference proteome</keyword>
<reference evidence="7" key="1">
    <citation type="submission" date="2016-10" db="EMBL/GenBank/DDBJ databases">
        <authorList>
            <person name="Varghese N."/>
            <person name="Submissions S."/>
        </authorList>
    </citation>
    <scope>NUCLEOTIDE SEQUENCE [LARGE SCALE GENOMIC DNA]</scope>
    <source>
        <strain evidence="7">CGMCC 1.1761</strain>
    </source>
</reference>
<dbReference type="PANTHER" id="PTHR30055:SF234">
    <property type="entry name" value="HTH-TYPE TRANSCRIPTIONAL REGULATOR BETI"/>
    <property type="match status" value="1"/>
</dbReference>
<organism evidence="6 7">
    <name type="scientific">Ancylobacter rudongensis</name>
    <dbReference type="NCBI Taxonomy" id="177413"/>
    <lineage>
        <taxon>Bacteria</taxon>
        <taxon>Pseudomonadati</taxon>
        <taxon>Pseudomonadota</taxon>
        <taxon>Alphaproteobacteria</taxon>
        <taxon>Hyphomicrobiales</taxon>
        <taxon>Xanthobacteraceae</taxon>
        <taxon>Ancylobacter</taxon>
    </lineage>
</organism>
<dbReference type="Proteomes" id="UP000198889">
    <property type="component" value="Unassembled WGS sequence"/>
</dbReference>